<accession>A0A2W5ZBC7</accession>
<protein>
    <submittedName>
        <fullName evidence="1">Uncharacterized protein</fullName>
    </submittedName>
</protein>
<evidence type="ECO:0000313" key="2">
    <source>
        <dbReference type="Proteomes" id="UP000248724"/>
    </source>
</evidence>
<dbReference type="AlphaFoldDB" id="A0A2W5ZBC7"/>
<sequence>MPRLSAREITSIETSYTSELGTFSWAWVVRADGEVQYRLSHVDGRRERNPWQSVCRLTAIERRAIGSDQARATDLLIRLAREHGHFPVDKRR</sequence>
<comment type="caution">
    <text evidence="1">The sequence shown here is derived from an EMBL/GenBank/DDBJ whole genome shotgun (WGS) entry which is preliminary data.</text>
</comment>
<proteinExistence type="predicted"/>
<dbReference type="EMBL" id="QHBU01000167">
    <property type="protein sequence ID" value="PZR80176.1"/>
    <property type="molecule type" value="Genomic_DNA"/>
</dbReference>
<gene>
    <name evidence="1" type="ORF">DLM65_08900</name>
</gene>
<organism evidence="1 2">
    <name type="scientific">Candidatus Aeolococcus gillhamiae</name>
    <dbReference type="NCBI Taxonomy" id="3127015"/>
    <lineage>
        <taxon>Bacteria</taxon>
        <taxon>Bacillati</taxon>
        <taxon>Candidatus Dormiibacterota</taxon>
        <taxon>Candidatus Dormibacteria</taxon>
        <taxon>Candidatus Aeolococcales</taxon>
        <taxon>Candidatus Aeolococcaceae</taxon>
        <taxon>Candidatus Aeolococcus</taxon>
    </lineage>
</organism>
<evidence type="ECO:0000313" key="1">
    <source>
        <dbReference type="EMBL" id="PZR80176.1"/>
    </source>
</evidence>
<dbReference type="Proteomes" id="UP000248724">
    <property type="component" value="Unassembled WGS sequence"/>
</dbReference>
<name>A0A2W5ZBC7_9BACT</name>
<reference evidence="1 2" key="1">
    <citation type="journal article" date="2017" name="Nature">
        <title>Atmospheric trace gases support primary production in Antarctic desert surface soil.</title>
        <authorList>
            <person name="Ji M."/>
            <person name="Greening C."/>
            <person name="Vanwonterghem I."/>
            <person name="Carere C.R."/>
            <person name="Bay S.K."/>
            <person name="Steen J.A."/>
            <person name="Montgomery K."/>
            <person name="Lines T."/>
            <person name="Beardall J."/>
            <person name="van Dorst J."/>
            <person name="Snape I."/>
            <person name="Stott M.B."/>
            <person name="Hugenholtz P."/>
            <person name="Ferrari B.C."/>
        </authorList>
    </citation>
    <scope>NUCLEOTIDE SEQUENCE [LARGE SCALE GENOMIC DNA]</scope>
    <source>
        <strain evidence="1">RRmetagenome_bin12</strain>
    </source>
</reference>